<accession>A0A067QCG8</accession>
<evidence type="ECO:0000256" key="2">
    <source>
        <dbReference type="ARBA" id="ARBA00022645"/>
    </source>
</evidence>
<keyword evidence="4" id="KW-0378">Hydrolase</keyword>
<dbReference type="GO" id="GO:0004185">
    <property type="term" value="F:serine-type carboxypeptidase activity"/>
    <property type="evidence" value="ECO:0007669"/>
    <property type="project" value="InterPro"/>
</dbReference>
<evidence type="ECO:0000256" key="3">
    <source>
        <dbReference type="ARBA" id="ARBA00022670"/>
    </source>
</evidence>
<dbReference type="InterPro" id="IPR001563">
    <property type="entry name" value="Peptidase_S10"/>
</dbReference>
<evidence type="ECO:0008006" key="9">
    <source>
        <dbReference type="Google" id="ProtNLM"/>
    </source>
</evidence>
<keyword evidence="8" id="KW-1185">Reference proteome</keyword>
<dbReference type="GO" id="GO:0006508">
    <property type="term" value="P:proteolysis"/>
    <property type="evidence" value="ECO:0007669"/>
    <property type="project" value="UniProtKB-KW"/>
</dbReference>
<evidence type="ECO:0000256" key="4">
    <source>
        <dbReference type="ARBA" id="ARBA00022801"/>
    </source>
</evidence>
<reference evidence="8" key="1">
    <citation type="journal article" date="2014" name="Proc. Natl. Acad. Sci. U.S.A.">
        <title>Extensive sampling of basidiomycete genomes demonstrates inadequacy of the white-rot/brown-rot paradigm for wood decay fungi.</title>
        <authorList>
            <person name="Riley R."/>
            <person name="Salamov A.A."/>
            <person name="Brown D.W."/>
            <person name="Nagy L.G."/>
            <person name="Floudas D."/>
            <person name="Held B.W."/>
            <person name="Levasseur A."/>
            <person name="Lombard V."/>
            <person name="Morin E."/>
            <person name="Otillar R."/>
            <person name="Lindquist E.A."/>
            <person name="Sun H."/>
            <person name="LaButti K.M."/>
            <person name="Schmutz J."/>
            <person name="Jabbour D."/>
            <person name="Luo H."/>
            <person name="Baker S.E."/>
            <person name="Pisabarro A.G."/>
            <person name="Walton J.D."/>
            <person name="Blanchette R.A."/>
            <person name="Henrissat B."/>
            <person name="Martin F."/>
            <person name="Cullen D."/>
            <person name="Hibbett D.S."/>
            <person name="Grigoriev I.V."/>
        </authorList>
    </citation>
    <scope>NUCLEOTIDE SEQUENCE [LARGE SCALE GENOMIC DNA]</scope>
    <source>
        <strain evidence="8">MUCL 33604</strain>
    </source>
</reference>
<dbReference type="Proteomes" id="UP000027265">
    <property type="component" value="Unassembled WGS sequence"/>
</dbReference>
<evidence type="ECO:0000313" key="8">
    <source>
        <dbReference type="Proteomes" id="UP000027265"/>
    </source>
</evidence>
<protein>
    <recommendedName>
        <fullName evidence="9">Carboxypeptidase</fullName>
    </recommendedName>
</protein>
<dbReference type="EMBL" id="KL197714">
    <property type="protein sequence ID" value="KDQ60281.1"/>
    <property type="molecule type" value="Genomic_DNA"/>
</dbReference>
<evidence type="ECO:0000256" key="6">
    <source>
        <dbReference type="SAM" id="SignalP"/>
    </source>
</evidence>
<evidence type="ECO:0000256" key="5">
    <source>
        <dbReference type="ARBA" id="ARBA00023180"/>
    </source>
</evidence>
<proteinExistence type="inferred from homology"/>
<dbReference type="HOGENOM" id="CLU_3069008_0_0_1"/>
<evidence type="ECO:0000313" key="7">
    <source>
        <dbReference type="EMBL" id="KDQ60281.1"/>
    </source>
</evidence>
<dbReference type="InParanoid" id="A0A067QCG8"/>
<keyword evidence="2" id="KW-0121">Carboxypeptidase</keyword>
<dbReference type="AlphaFoldDB" id="A0A067QCG8"/>
<comment type="similarity">
    <text evidence="1">Belongs to the peptidase S10 family.</text>
</comment>
<gene>
    <name evidence="7" type="ORF">JAAARDRAFT_32667</name>
</gene>
<keyword evidence="3" id="KW-0645">Protease</keyword>
<dbReference type="InterPro" id="IPR029058">
    <property type="entry name" value="AB_hydrolase_fold"/>
</dbReference>
<dbReference type="OrthoDB" id="443318at2759"/>
<name>A0A067QCG8_9AGAM</name>
<dbReference type="Pfam" id="PF00450">
    <property type="entry name" value="Peptidase_S10"/>
    <property type="match status" value="1"/>
</dbReference>
<evidence type="ECO:0000256" key="1">
    <source>
        <dbReference type="ARBA" id="ARBA00009431"/>
    </source>
</evidence>
<dbReference type="SUPFAM" id="SSF53474">
    <property type="entry name" value="alpha/beta-Hydrolases"/>
    <property type="match status" value="1"/>
</dbReference>
<feature type="signal peptide" evidence="6">
    <location>
        <begin position="1"/>
        <end position="20"/>
    </location>
</feature>
<sequence length="53" mass="5999">MRRFWPWILAVAAIQNFSSARVYESGHEVPAFQPQAALEIFTQVIAGEQLHSV</sequence>
<feature type="chain" id="PRO_5001643915" description="Carboxypeptidase" evidence="6">
    <location>
        <begin position="21"/>
        <end position="53"/>
    </location>
</feature>
<keyword evidence="5" id="KW-0325">Glycoprotein</keyword>
<dbReference type="Gene3D" id="3.40.50.12670">
    <property type="match status" value="1"/>
</dbReference>
<keyword evidence="6" id="KW-0732">Signal</keyword>
<organism evidence="7 8">
    <name type="scientific">Jaapia argillacea MUCL 33604</name>
    <dbReference type="NCBI Taxonomy" id="933084"/>
    <lineage>
        <taxon>Eukaryota</taxon>
        <taxon>Fungi</taxon>
        <taxon>Dikarya</taxon>
        <taxon>Basidiomycota</taxon>
        <taxon>Agaricomycotina</taxon>
        <taxon>Agaricomycetes</taxon>
        <taxon>Agaricomycetidae</taxon>
        <taxon>Jaapiales</taxon>
        <taxon>Jaapiaceae</taxon>
        <taxon>Jaapia</taxon>
    </lineage>
</organism>